<evidence type="ECO:0000313" key="4">
    <source>
        <dbReference type="Proteomes" id="UP000008827"/>
    </source>
</evidence>
<reference evidence="2 3" key="1">
    <citation type="journal article" date="2010" name="Nature">
        <title>Genome sequence of the palaeopolyploid soybean.</title>
        <authorList>
            <person name="Schmutz J."/>
            <person name="Cannon S.B."/>
            <person name="Schlueter J."/>
            <person name="Ma J."/>
            <person name="Mitros T."/>
            <person name="Nelson W."/>
            <person name="Hyten D.L."/>
            <person name="Song Q."/>
            <person name="Thelen J.J."/>
            <person name="Cheng J."/>
            <person name="Xu D."/>
            <person name="Hellsten U."/>
            <person name="May G.D."/>
            <person name="Yu Y."/>
            <person name="Sakurai T."/>
            <person name="Umezawa T."/>
            <person name="Bhattacharyya M.K."/>
            <person name="Sandhu D."/>
            <person name="Valliyodan B."/>
            <person name="Lindquist E."/>
            <person name="Peto M."/>
            <person name="Grant D."/>
            <person name="Shu S."/>
            <person name="Goodstein D."/>
            <person name="Barry K."/>
            <person name="Futrell-Griggs M."/>
            <person name="Abernathy B."/>
            <person name="Du J."/>
            <person name="Tian Z."/>
            <person name="Zhu L."/>
            <person name="Gill N."/>
            <person name="Joshi T."/>
            <person name="Libault M."/>
            <person name="Sethuraman A."/>
            <person name="Zhang X.-C."/>
            <person name="Shinozaki K."/>
            <person name="Nguyen H.T."/>
            <person name="Wing R.A."/>
            <person name="Cregan P."/>
            <person name="Specht J."/>
            <person name="Grimwood J."/>
            <person name="Rokhsar D."/>
            <person name="Stacey G."/>
            <person name="Shoemaker R.C."/>
            <person name="Jackson S.A."/>
        </authorList>
    </citation>
    <scope>NUCLEOTIDE SEQUENCE [LARGE SCALE GENOMIC DNA]</scope>
    <source>
        <strain evidence="3">cv. Williams 82</strain>
        <tissue evidence="2">Callus</tissue>
    </source>
</reference>
<dbReference type="Gramene" id="KRH76134">
    <property type="protein sequence ID" value="KRH76134"/>
    <property type="gene ID" value="GLYMA_01G133600"/>
</dbReference>
<proteinExistence type="predicted"/>
<dbReference type="InParanoid" id="A0A0R0LAH9"/>
<dbReference type="EMBL" id="CM000834">
    <property type="protein sequence ID" value="KRH76134.1"/>
    <property type="molecule type" value="Genomic_DNA"/>
</dbReference>
<keyword evidence="4" id="KW-1185">Reference proteome</keyword>
<feature type="transmembrane region" description="Helical" evidence="1">
    <location>
        <begin position="21"/>
        <end position="44"/>
    </location>
</feature>
<feature type="transmembrane region" description="Helical" evidence="1">
    <location>
        <begin position="56"/>
        <end position="81"/>
    </location>
</feature>
<dbReference type="AlphaFoldDB" id="A0A0R0LAH9"/>
<organism evidence="2">
    <name type="scientific">Glycine max</name>
    <name type="common">Soybean</name>
    <name type="synonym">Glycine hispida</name>
    <dbReference type="NCBI Taxonomy" id="3847"/>
    <lineage>
        <taxon>Eukaryota</taxon>
        <taxon>Viridiplantae</taxon>
        <taxon>Streptophyta</taxon>
        <taxon>Embryophyta</taxon>
        <taxon>Tracheophyta</taxon>
        <taxon>Spermatophyta</taxon>
        <taxon>Magnoliopsida</taxon>
        <taxon>eudicotyledons</taxon>
        <taxon>Gunneridae</taxon>
        <taxon>Pentapetalae</taxon>
        <taxon>rosids</taxon>
        <taxon>fabids</taxon>
        <taxon>Fabales</taxon>
        <taxon>Fabaceae</taxon>
        <taxon>Papilionoideae</taxon>
        <taxon>50 kb inversion clade</taxon>
        <taxon>NPAAA clade</taxon>
        <taxon>indigoferoid/millettioid clade</taxon>
        <taxon>Phaseoleae</taxon>
        <taxon>Glycine</taxon>
        <taxon>Glycine subgen. Soja</taxon>
    </lineage>
</organism>
<keyword evidence="1" id="KW-0812">Transmembrane</keyword>
<dbReference type="Proteomes" id="UP000008827">
    <property type="component" value="Chromosome 1"/>
</dbReference>
<accession>A0A0R0LAH9</accession>
<keyword evidence="1" id="KW-1133">Transmembrane helix</keyword>
<gene>
    <name evidence="2" type="ORF">GLYMA_01G133600</name>
</gene>
<name>A0A0R0LAH9_SOYBN</name>
<evidence type="ECO:0000313" key="3">
    <source>
        <dbReference type="EnsemblPlants" id="KRH76134"/>
    </source>
</evidence>
<sequence length="115" mass="13271">MCMYVLTPPQFFMLSHLVYPFSFPFMLLCPIPLSNCLGIVLIVIRSTPLPLPTHPFFVIFHNYLTISFTVFVICCISSIVFNHPFVEPWEIDPHLCISYVNVVQLMFHPPLILSI</sequence>
<evidence type="ECO:0000313" key="2">
    <source>
        <dbReference type="EMBL" id="KRH76134.1"/>
    </source>
</evidence>
<evidence type="ECO:0000256" key="1">
    <source>
        <dbReference type="SAM" id="Phobius"/>
    </source>
</evidence>
<dbReference type="EnsemblPlants" id="KRH76134">
    <property type="protein sequence ID" value="KRH76134"/>
    <property type="gene ID" value="GLYMA_01G133600"/>
</dbReference>
<reference evidence="2" key="3">
    <citation type="submission" date="2018-07" db="EMBL/GenBank/DDBJ databases">
        <title>WGS assembly of Glycine max.</title>
        <authorList>
            <person name="Schmutz J."/>
            <person name="Cannon S."/>
            <person name="Schlueter J."/>
            <person name="Ma J."/>
            <person name="Mitros T."/>
            <person name="Nelson W."/>
            <person name="Hyten D."/>
            <person name="Song Q."/>
            <person name="Thelen J."/>
            <person name="Cheng J."/>
            <person name="Xu D."/>
            <person name="Hellsten U."/>
            <person name="May G."/>
            <person name="Yu Y."/>
            <person name="Sakurai T."/>
            <person name="Umezawa T."/>
            <person name="Bhattacharyya M."/>
            <person name="Sandhu D."/>
            <person name="Valliyodan B."/>
            <person name="Lindquist E."/>
            <person name="Peto M."/>
            <person name="Grant D."/>
            <person name="Shu S."/>
            <person name="Goodstein D."/>
            <person name="Barry K."/>
            <person name="Futrell-Griggs M."/>
            <person name="Abernathy B."/>
            <person name="Du J."/>
            <person name="Tian Z."/>
            <person name="Zhu L."/>
            <person name="Gill N."/>
            <person name="Joshi T."/>
            <person name="Libault M."/>
            <person name="Sethuraman A."/>
            <person name="Zhang X."/>
            <person name="Shinozaki K."/>
            <person name="Nguyen H."/>
            <person name="Wing R."/>
            <person name="Cregan P."/>
            <person name="Specht J."/>
            <person name="Grimwood J."/>
            <person name="Rokhsar D."/>
            <person name="Stacey G."/>
            <person name="Shoemaker R."/>
            <person name="Jackson S."/>
        </authorList>
    </citation>
    <scope>NUCLEOTIDE SEQUENCE</scope>
    <source>
        <tissue evidence="2">Callus</tissue>
    </source>
</reference>
<reference evidence="3" key="2">
    <citation type="submission" date="2018-02" db="UniProtKB">
        <authorList>
            <consortium name="EnsemblPlants"/>
        </authorList>
    </citation>
    <scope>IDENTIFICATION</scope>
    <source>
        <strain evidence="3">Williams 82</strain>
    </source>
</reference>
<protein>
    <submittedName>
        <fullName evidence="2 3">Uncharacterized protein</fullName>
    </submittedName>
</protein>
<keyword evidence="1" id="KW-0472">Membrane</keyword>